<gene>
    <name evidence="1" type="ORF">HPB50_000071</name>
</gene>
<accession>A0ACB7T6D0</accession>
<dbReference type="Proteomes" id="UP000821845">
    <property type="component" value="Chromosome 11"/>
</dbReference>
<proteinExistence type="predicted"/>
<evidence type="ECO:0000313" key="1">
    <source>
        <dbReference type="EMBL" id="KAH6940464.1"/>
    </source>
</evidence>
<sequence>MVLLLLVHEYTFDHEIRQSPAPTTRRTAVIYQSQKPSTPISADNVNTTSVKLLFWTTAHGLWPYPLVNSARGMVLLGGCNTPCFVTRDRSLLKSVNAVVFHDRDADANDLPSYRDEHQRWVYWNMEAPPNSRPGRMARLRSVFNWTYTYRLDSDVPHPYFSFVNKSTQGVPPSRNAQETPSVRTNRSILVAWVASNCRTQSRREDFVAELRKHVPVDVYGRCGDLKCIEYPCQARFGETYYFYLALENCLCREYVTEKFYDALKHGMVPVVLGNYARTLAPPGSYIDALSFRTPQQLASYLKTVAANATLYELYFAWRQRYTLVEKPFHDHCDLCQALHDARPGERKQYSDIVQWWHGNNVPILLARKALHFGISKYVRSLKILQKQPEAVAERTKRSTLSSEGGHRGYRWHT</sequence>
<protein>
    <submittedName>
        <fullName evidence="1">Uncharacterized protein</fullName>
    </submittedName>
</protein>
<reference evidence="1" key="1">
    <citation type="submission" date="2020-05" db="EMBL/GenBank/DDBJ databases">
        <title>Large-scale comparative analyses of tick genomes elucidate their genetic diversity and vector capacities.</title>
        <authorList>
            <person name="Jia N."/>
            <person name="Wang J."/>
            <person name="Shi W."/>
            <person name="Du L."/>
            <person name="Sun Y."/>
            <person name="Zhan W."/>
            <person name="Jiang J."/>
            <person name="Wang Q."/>
            <person name="Zhang B."/>
            <person name="Ji P."/>
            <person name="Sakyi L.B."/>
            <person name="Cui X."/>
            <person name="Yuan T."/>
            <person name="Jiang B."/>
            <person name="Yang W."/>
            <person name="Lam T.T.-Y."/>
            <person name="Chang Q."/>
            <person name="Ding S."/>
            <person name="Wang X."/>
            <person name="Zhu J."/>
            <person name="Ruan X."/>
            <person name="Zhao L."/>
            <person name="Wei J."/>
            <person name="Que T."/>
            <person name="Du C."/>
            <person name="Cheng J."/>
            <person name="Dai P."/>
            <person name="Han X."/>
            <person name="Huang E."/>
            <person name="Gao Y."/>
            <person name="Liu J."/>
            <person name="Shao H."/>
            <person name="Ye R."/>
            <person name="Li L."/>
            <person name="Wei W."/>
            <person name="Wang X."/>
            <person name="Wang C."/>
            <person name="Yang T."/>
            <person name="Huo Q."/>
            <person name="Li W."/>
            <person name="Guo W."/>
            <person name="Chen H."/>
            <person name="Zhou L."/>
            <person name="Ni X."/>
            <person name="Tian J."/>
            <person name="Zhou Y."/>
            <person name="Sheng Y."/>
            <person name="Liu T."/>
            <person name="Pan Y."/>
            <person name="Xia L."/>
            <person name="Li J."/>
            <person name="Zhao F."/>
            <person name="Cao W."/>
        </authorList>
    </citation>
    <scope>NUCLEOTIDE SEQUENCE</scope>
    <source>
        <strain evidence="1">Hyas-2018</strain>
    </source>
</reference>
<comment type="caution">
    <text evidence="1">The sequence shown here is derived from an EMBL/GenBank/DDBJ whole genome shotgun (WGS) entry which is preliminary data.</text>
</comment>
<keyword evidence="2" id="KW-1185">Reference proteome</keyword>
<name>A0ACB7T6D0_HYAAI</name>
<dbReference type="EMBL" id="CM023491">
    <property type="protein sequence ID" value="KAH6940464.1"/>
    <property type="molecule type" value="Genomic_DNA"/>
</dbReference>
<organism evidence="1 2">
    <name type="scientific">Hyalomma asiaticum</name>
    <name type="common">Tick</name>
    <dbReference type="NCBI Taxonomy" id="266040"/>
    <lineage>
        <taxon>Eukaryota</taxon>
        <taxon>Metazoa</taxon>
        <taxon>Ecdysozoa</taxon>
        <taxon>Arthropoda</taxon>
        <taxon>Chelicerata</taxon>
        <taxon>Arachnida</taxon>
        <taxon>Acari</taxon>
        <taxon>Parasitiformes</taxon>
        <taxon>Ixodida</taxon>
        <taxon>Ixodoidea</taxon>
        <taxon>Ixodidae</taxon>
        <taxon>Hyalomminae</taxon>
        <taxon>Hyalomma</taxon>
    </lineage>
</organism>
<evidence type="ECO:0000313" key="2">
    <source>
        <dbReference type="Proteomes" id="UP000821845"/>
    </source>
</evidence>